<dbReference type="PRINTS" id="PR00081">
    <property type="entry name" value="GDHRDH"/>
</dbReference>
<comment type="caution">
    <text evidence="6">The sequence shown here is derived from an EMBL/GenBank/DDBJ whole genome shotgun (WGS) entry which is preliminary data.</text>
</comment>
<name>A0AAV5R8E8_PICKL</name>
<accession>A0AAV5R8E8</accession>
<feature type="region of interest" description="Disordered" evidence="3">
    <location>
        <begin position="376"/>
        <end position="404"/>
    </location>
</feature>
<dbReference type="PANTHER" id="PTHR24320:SF285">
    <property type="entry name" value="RETINOL DEHYDROGENASE 14"/>
    <property type="match status" value="1"/>
</dbReference>
<dbReference type="Proteomes" id="UP001378960">
    <property type="component" value="Unassembled WGS sequence"/>
</dbReference>
<dbReference type="SUPFAM" id="SSF51735">
    <property type="entry name" value="NAD(P)-binding Rossmann-fold domains"/>
    <property type="match status" value="1"/>
</dbReference>
<keyword evidence="7" id="KW-1185">Reference proteome</keyword>
<comment type="similarity">
    <text evidence="1">Belongs to the short-chain dehydrogenases/reductases (SDR) family.</text>
</comment>
<feature type="compositionally biased region" description="Basic and acidic residues" evidence="3">
    <location>
        <begin position="376"/>
        <end position="398"/>
    </location>
</feature>
<keyword evidence="2" id="KW-0560">Oxidoreductase</keyword>
<protein>
    <submittedName>
        <fullName evidence="6">Oxidoreductase</fullName>
    </submittedName>
</protein>
<dbReference type="Gene3D" id="3.40.50.720">
    <property type="entry name" value="NAD(P)-binding Rossmann-like Domain"/>
    <property type="match status" value="1"/>
</dbReference>
<evidence type="ECO:0000259" key="5">
    <source>
        <dbReference type="Pfam" id="PF08659"/>
    </source>
</evidence>
<keyword evidence="4" id="KW-1133">Transmembrane helix</keyword>
<dbReference type="Pfam" id="PF08659">
    <property type="entry name" value="KR"/>
    <property type="match status" value="1"/>
</dbReference>
<keyword evidence="4" id="KW-0812">Transmembrane</keyword>
<dbReference type="PANTHER" id="PTHR24320">
    <property type="entry name" value="RETINOL DEHYDROGENASE"/>
    <property type="match status" value="1"/>
</dbReference>
<dbReference type="AlphaFoldDB" id="A0AAV5R8E8"/>
<keyword evidence="4" id="KW-0472">Membrane</keyword>
<evidence type="ECO:0000313" key="7">
    <source>
        <dbReference type="Proteomes" id="UP001378960"/>
    </source>
</evidence>
<reference evidence="6 7" key="1">
    <citation type="journal article" date="2023" name="Elife">
        <title>Identification of key yeast species and microbe-microbe interactions impacting larval growth of Drosophila in the wild.</title>
        <authorList>
            <person name="Mure A."/>
            <person name="Sugiura Y."/>
            <person name="Maeda R."/>
            <person name="Honda K."/>
            <person name="Sakurai N."/>
            <person name="Takahashi Y."/>
            <person name="Watada M."/>
            <person name="Katoh T."/>
            <person name="Gotoh A."/>
            <person name="Gotoh Y."/>
            <person name="Taniguchi I."/>
            <person name="Nakamura K."/>
            <person name="Hayashi T."/>
            <person name="Katayama T."/>
            <person name="Uemura T."/>
            <person name="Hattori Y."/>
        </authorList>
    </citation>
    <scope>NUCLEOTIDE SEQUENCE [LARGE SCALE GENOMIC DNA]</scope>
    <source>
        <strain evidence="6 7">PK-24</strain>
    </source>
</reference>
<dbReference type="InterPro" id="IPR013968">
    <property type="entry name" value="PKS_KR"/>
</dbReference>
<evidence type="ECO:0000256" key="2">
    <source>
        <dbReference type="ARBA" id="ARBA00023002"/>
    </source>
</evidence>
<proteinExistence type="inferred from homology"/>
<gene>
    <name evidence="6" type="ORF">DAPK24_042860</name>
</gene>
<evidence type="ECO:0000256" key="1">
    <source>
        <dbReference type="ARBA" id="ARBA00006484"/>
    </source>
</evidence>
<dbReference type="EMBL" id="BTGB01000009">
    <property type="protein sequence ID" value="GMM47688.1"/>
    <property type="molecule type" value="Genomic_DNA"/>
</dbReference>
<dbReference type="InterPro" id="IPR002347">
    <property type="entry name" value="SDR_fam"/>
</dbReference>
<dbReference type="GO" id="GO:0016491">
    <property type="term" value="F:oxidoreductase activity"/>
    <property type="evidence" value="ECO:0007669"/>
    <property type="project" value="UniProtKB-KW"/>
</dbReference>
<evidence type="ECO:0000256" key="3">
    <source>
        <dbReference type="SAM" id="MobiDB-lite"/>
    </source>
</evidence>
<sequence>MPLDYLGAVFLHKTHTIPYLDELKTYVPPLILALLLKLYTNGSSNTWERKLHGKVYIVTGGTSGIGAALVKELAKNGAQLVLLTSQVSENADSSAKIWITDYINDLREFSGNEMIYAEDCDLSSLYSIRKFATKWLDSKPARRLDGVICLAGESLPIGKLRTNTIDGVEIQMGINYLSHYHLLTLLEPALRVQPPDRDVRVLLTSCVSQNMGEIDTNDLLWSDRSYPSNKPWKVYGTSKLQLNMFAKEFQRRVSKIERPDKQPCGVRINIINPGIVRSPSTRRFLSFGTIWGLILYILMYPIYWLLIKSCEMGMQSFLFAINAPSVYDGPGGLYIKECSIIKEVRKELHDVELQKVLYDNTALLINELEKTSARKRVAEKAKDSSGKDKKKVNKEDSASSKVSQVSANLDKNAVFASAFSDLPGFDPLKNPLGTL</sequence>
<feature type="transmembrane region" description="Helical" evidence="4">
    <location>
        <begin position="284"/>
        <end position="306"/>
    </location>
</feature>
<feature type="domain" description="Ketoreductase (KR)" evidence="5">
    <location>
        <begin position="55"/>
        <end position="152"/>
    </location>
</feature>
<organism evidence="6 7">
    <name type="scientific">Pichia kluyveri</name>
    <name type="common">Yeast</name>
    <dbReference type="NCBI Taxonomy" id="36015"/>
    <lineage>
        <taxon>Eukaryota</taxon>
        <taxon>Fungi</taxon>
        <taxon>Dikarya</taxon>
        <taxon>Ascomycota</taxon>
        <taxon>Saccharomycotina</taxon>
        <taxon>Pichiomycetes</taxon>
        <taxon>Pichiales</taxon>
        <taxon>Pichiaceae</taxon>
        <taxon>Pichia</taxon>
    </lineage>
</organism>
<dbReference type="InterPro" id="IPR036291">
    <property type="entry name" value="NAD(P)-bd_dom_sf"/>
</dbReference>
<evidence type="ECO:0000313" key="6">
    <source>
        <dbReference type="EMBL" id="GMM47688.1"/>
    </source>
</evidence>
<evidence type="ECO:0000256" key="4">
    <source>
        <dbReference type="SAM" id="Phobius"/>
    </source>
</evidence>